<accession>A0A562ZY11</accession>
<dbReference type="AlphaFoldDB" id="A0A562ZY11"/>
<dbReference type="RefSeq" id="WP_145889898.1">
    <property type="nucleotide sequence ID" value="NZ_VOBQ01000001.1"/>
</dbReference>
<dbReference type="InterPro" id="IPR001753">
    <property type="entry name" value="Enoyl-CoA_hydra/iso"/>
</dbReference>
<dbReference type="Gene3D" id="3.90.226.10">
    <property type="entry name" value="2-enoyl-CoA Hydratase, Chain A, domain 1"/>
    <property type="match status" value="1"/>
</dbReference>
<keyword evidence="4" id="KW-1185">Reference proteome</keyword>
<evidence type="ECO:0000256" key="1">
    <source>
        <dbReference type="ARBA" id="ARBA00005254"/>
    </source>
</evidence>
<dbReference type="Pfam" id="PF00378">
    <property type="entry name" value="ECH_1"/>
    <property type="match status" value="1"/>
</dbReference>
<dbReference type="InterPro" id="IPR029045">
    <property type="entry name" value="ClpP/crotonase-like_dom_sf"/>
</dbReference>
<proteinExistence type="inferred from homology"/>
<dbReference type="OrthoDB" id="5291143at2"/>
<evidence type="ECO:0000313" key="4">
    <source>
        <dbReference type="Proteomes" id="UP000318199"/>
    </source>
</evidence>
<gene>
    <name evidence="3" type="ORF">FN976_00565</name>
</gene>
<dbReference type="SUPFAM" id="SSF52096">
    <property type="entry name" value="ClpP/crotonase"/>
    <property type="match status" value="1"/>
</dbReference>
<evidence type="ECO:0000313" key="3">
    <source>
        <dbReference type="EMBL" id="TWO73373.1"/>
    </source>
</evidence>
<comment type="caution">
    <text evidence="3">The sequence shown here is derived from an EMBL/GenBank/DDBJ whole genome shotgun (WGS) entry which is preliminary data.</text>
</comment>
<dbReference type="PANTHER" id="PTHR11941:SF54">
    <property type="entry name" value="ENOYL-COA HYDRATASE, MITOCHONDRIAL"/>
    <property type="match status" value="1"/>
</dbReference>
<dbReference type="GO" id="GO:0006635">
    <property type="term" value="P:fatty acid beta-oxidation"/>
    <property type="evidence" value="ECO:0007669"/>
    <property type="project" value="TreeGrafter"/>
</dbReference>
<dbReference type="CDD" id="cd06558">
    <property type="entry name" value="crotonase-like"/>
    <property type="match status" value="1"/>
</dbReference>
<keyword evidence="3" id="KW-0413">Isomerase</keyword>
<dbReference type="Proteomes" id="UP000318199">
    <property type="component" value="Unassembled WGS sequence"/>
</dbReference>
<dbReference type="GO" id="GO:0016853">
    <property type="term" value="F:isomerase activity"/>
    <property type="evidence" value="ECO:0007669"/>
    <property type="project" value="UniProtKB-KW"/>
</dbReference>
<dbReference type="EMBL" id="VOBQ01000001">
    <property type="protein sequence ID" value="TWO73373.1"/>
    <property type="molecule type" value="Genomic_DNA"/>
</dbReference>
<protein>
    <submittedName>
        <fullName evidence="3">Enoyl-CoA hydratase/isomerase family protein</fullName>
    </submittedName>
</protein>
<reference evidence="3 4" key="1">
    <citation type="submission" date="2019-07" db="EMBL/GenBank/DDBJ databases">
        <title>Caenimonas sedimenti sp. nov., isolated from activated sludge.</title>
        <authorList>
            <person name="Xu J."/>
        </authorList>
    </citation>
    <scope>NUCLEOTIDE SEQUENCE [LARGE SCALE GENOMIC DNA]</scope>
    <source>
        <strain evidence="3 4">HX-9-20</strain>
    </source>
</reference>
<dbReference type="PANTHER" id="PTHR11941">
    <property type="entry name" value="ENOYL-COA HYDRATASE-RELATED"/>
    <property type="match status" value="1"/>
</dbReference>
<dbReference type="PROSITE" id="PS00166">
    <property type="entry name" value="ENOYL_COA_HYDRATASE"/>
    <property type="match status" value="1"/>
</dbReference>
<evidence type="ECO:0000256" key="2">
    <source>
        <dbReference type="RuleBase" id="RU003707"/>
    </source>
</evidence>
<dbReference type="InterPro" id="IPR018376">
    <property type="entry name" value="Enoyl-CoA_hyd/isom_CS"/>
</dbReference>
<organism evidence="3 4">
    <name type="scientific">Caenimonas sedimenti</name>
    <dbReference type="NCBI Taxonomy" id="2596921"/>
    <lineage>
        <taxon>Bacteria</taxon>
        <taxon>Pseudomonadati</taxon>
        <taxon>Pseudomonadota</taxon>
        <taxon>Betaproteobacteria</taxon>
        <taxon>Burkholderiales</taxon>
        <taxon>Comamonadaceae</taxon>
        <taxon>Caenimonas</taxon>
    </lineage>
</organism>
<sequence>MNNVHPGVRFERQGSTAVVTLDDPATRNALTAPLKEGLGRAIEQIQADAGIRAVVLHGANGAFCAGGDLRAIAAAGQLQSDGLRARMHAANAIFRDLLSLDKPVIAAVDGAAYGAGFSLALTADFVLVTPRAKFCMVFMRMGLVPDCGATYTLPRTVGAQRARELFLSAREVGAAEALALGIAMEQHEASALLPRALALAESFAGASPLAVGLVKRFALDAGAMEAAFEAEANAQALCFQTTPHREAVQRFLDKQPLGFQWPTRQGEAK</sequence>
<name>A0A562ZY11_9BURK</name>
<comment type="similarity">
    <text evidence="1 2">Belongs to the enoyl-CoA hydratase/isomerase family.</text>
</comment>